<comment type="caution">
    <text evidence="4">The sequence shown here is derived from an EMBL/GenBank/DDBJ whole genome shotgun (WGS) entry which is preliminary data.</text>
</comment>
<dbReference type="Pfam" id="PF07282">
    <property type="entry name" value="Cas12f1-like_TNB"/>
    <property type="match status" value="1"/>
</dbReference>
<gene>
    <name evidence="4" type="ORF">PA7_44930</name>
</gene>
<evidence type="ECO:0000259" key="3">
    <source>
        <dbReference type="Pfam" id="PF07282"/>
    </source>
</evidence>
<dbReference type="Proteomes" id="UP000321328">
    <property type="component" value="Unassembled WGS sequence"/>
</dbReference>
<feature type="region of interest" description="Disordered" evidence="2">
    <location>
        <begin position="128"/>
        <end position="161"/>
    </location>
</feature>
<sequence length="161" mass="16805">MDPTDRCHASFVVEVSDQPLPPMGTEVGIDLGLEPFAVLPDGRKIGNPRGAEGAPQAPPSPAGTRPPPEGVRSRAQSVRTVDRWFPSTRLCSDCQALGDATPLDVREWACPCGAIHDRDVNAAINILTAGRADRSTPVAAPPDSGRPEQGPVKQEPAGSAG</sequence>
<accession>A0A511D7B1</accession>
<evidence type="ECO:0000313" key="5">
    <source>
        <dbReference type="Proteomes" id="UP000321328"/>
    </source>
</evidence>
<feature type="domain" description="Cas12f1-like TNB" evidence="3">
    <location>
        <begin position="76"/>
        <end position="126"/>
    </location>
</feature>
<organism evidence="4 5">
    <name type="scientific">Pseudonocardia asaccharolytica DSM 44247 = NBRC 16224</name>
    <dbReference type="NCBI Taxonomy" id="1123024"/>
    <lineage>
        <taxon>Bacteria</taxon>
        <taxon>Bacillati</taxon>
        <taxon>Actinomycetota</taxon>
        <taxon>Actinomycetes</taxon>
        <taxon>Pseudonocardiales</taxon>
        <taxon>Pseudonocardiaceae</taxon>
        <taxon>Pseudonocardia</taxon>
    </lineage>
</organism>
<keyword evidence="1" id="KW-0238">DNA-binding</keyword>
<reference evidence="4 5" key="1">
    <citation type="submission" date="2019-07" db="EMBL/GenBank/DDBJ databases">
        <title>Whole genome shotgun sequence of Pseudonocardia asaccharolytica NBRC 16224.</title>
        <authorList>
            <person name="Hosoyama A."/>
            <person name="Uohara A."/>
            <person name="Ohji S."/>
            <person name="Ichikawa N."/>
        </authorList>
    </citation>
    <scope>NUCLEOTIDE SEQUENCE [LARGE SCALE GENOMIC DNA]</scope>
    <source>
        <strain evidence="4 5">NBRC 16224</strain>
    </source>
</reference>
<name>A0A511D7B1_9PSEU</name>
<evidence type="ECO:0000256" key="1">
    <source>
        <dbReference type="ARBA" id="ARBA00023125"/>
    </source>
</evidence>
<protein>
    <recommendedName>
        <fullName evidence="3">Cas12f1-like TNB domain-containing protein</fullName>
    </recommendedName>
</protein>
<keyword evidence="5" id="KW-1185">Reference proteome</keyword>
<feature type="region of interest" description="Disordered" evidence="2">
    <location>
        <begin position="39"/>
        <end position="79"/>
    </location>
</feature>
<dbReference type="GO" id="GO:0003677">
    <property type="term" value="F:DNA binding"/>
    <property type="evidence" value="ECO:0007669"/>
    <property type="project" value="UniProtKB-KW"/>
</dbReference>
<evidence type="ECO:0000313" key="4">
    <source>
        <dbReference type="EMBL" id="GEL20656.1"/>
    </source>
</evidence>
<dbReference type="AlphaFoldDB" id="A0A511D7B1"/>
<dbReference type="EMBL" id="BJVI01000082">
    <property type="protein sequence ID" value="GEL20656.1"/>
    <property type="molecule type" value="Genomic_DNA"/>
</dbReference>
<dbReference type="InterPro" id="IPR010095">
    <property type="entry name" value="Cas12f1-like_TNB"/>
</dbReference>
<feature type="compositionally biased region" description="Pro residues" evidence="2">
    <location>
        <begin position="56"/>
        <end position="69"/>
    </location>
</feature>
<evidence type="ECO:0000256" key="2">
    <source>
        <dbReference type="SAM" id="MobiDB-lite"/>
    </source>
</evidence>
<proteinExistence type="predicted"/>
<dbReference type="STRING" id="1123024.GCA_000423625_04368"/>